<evidence type="ECO:0000313" key="2">
    <source>
        <dbReference type="EMBL" id="OAD80085.1"/>
    </source>
</evidence>
<dbReference type="InParanoid" id="A0A162YDN3"/>
<dbReference type="EMBL" id="KV440972">
    <property type="protein sequence ID" value="OAD80085.1"/>
    <property type="molecule type" value="Genomic_DNA"/>
</dbReference>
<keyword evidence="3" id="KW-1185">Reference proteome</keyword>
<sequence>MKMDSRQGACTNARVRESLPTSLPKSCCHKNMRQDNQKVKRISNSYKPLFGEYEQSKASESNRHRSAIEIAALDKKEHDKIKDRNQATEIEKYKRKESGEQLMKENSNAALGKRTEKMLEYRCKTSSNDKGKGKGKSSAAGEILPVMDPTTKPSGSKSAVIEGEYKKYLKEESEFQTKMLEWLQPKYLKHFSTSANSHSTATQIFDMLLLQYCS</sequence>
<dbReference type="VEuPathDB" id="FungiDB:PHYBLDRAFT_140099"/>
<evidence type="ECO:0000256" key="1">
    <source>
        <dbReference type="SAM" id="MobiDB-lite"/>
    </source>
</evidence>
<dbReference type="Proteomes" id="UP000077315">
    <property type="component" value="Unassembled WGS sequence"/>
</dbReference>
<gene>
    <name evidence="2" type="ORF">PHYBLDRAFT_140099</name>
</gene>
<reference evidence="3" key="1">
    <citation type="submission" date="2015-06" db="EMBL/GenBank/DDBJ databases">
        <title>Expansion of signal transduction pathways in fungi by whole-genome duplication.</title>
        <authorList>
            <consortium name="DOE Joint Genome Institute"/>
            <person name="Corrochano L.M."/>
            <person name="Kuo A."/>
            <person name="Marcet-Houben M."/>
            <person name="Polaino S."/>
            <person name="Salamov A."/>
            <person name="Villalobos J.M."/>
            <person name="Alvarez M.I."/>
            <person name="Avalos J."/>
            <person name="Benito E.P."/>
            <person name="Benoit I."/>
            <person name="Burger G."/>
            <person name="Camino L.P."/>
            <person name="Canovas D."/>
            <person name="Cerda-Olmedo E."/>
            <person name="Cheng J.-F."/>
            <person name="Dominguez A."/>
            <person name="Elias M."/>
            <person name="Eslava A.P."/>
            <person name="Glaser F."/>
            <person name="Grimwood J."/>
            <person name="Gutierrez G."/>
            <person name="Heitman J."/>
            <person name="Henrissat B."/>
            <person name="Iturriaga E.A."/>
            <person name="Lang B.F."/>
            <person name="Lavin J.L."/>
            <person name="Lee S."/>
            <person name="Li W."/>
            <person name="Lindquist E."/>
            <person name="Lopez-Garcia S."/>
            <person name="Luque E.M."/>
            <person name="Marcos A.T."/>
            <person name="Martin J."/>
            <person name="McCluskey K."/>
            <person name="Medina H.R."/>
            <person name="Miralles-Duran A."/>
            <person name="Miyazaki A."/>
            <person name="Munoz-Torres E."/>
            <person name="Oguiza J.A."/>
            <person name="Ohm R."/>
            <person name="Olmedo M."/>
            <person name="Orejas M."/>
            <person name="Ortiz-Castellanos L."/>
            <person name="Pisabarro A.G."/>
            <person name="Rodriguez-Romero J."/>
            <person name="Ruiz-Herrera J."/>
            <person name="Ruiz-Vazquez R."/>
            <person name="Sanz C."/>
            <person name="Schackwitz W."/>
            <person name="Schmutz J."/>
            <person name="Shahriari M."/>
            <person name="Shelest E."/>
            <person name="Silva-Franco F."/>
            <person name="Soanes D."/>
            <person name="Syed K."/>
            <person name="Tagua V.G."/>
            <person name="Talbot N.J."/>
            <person name="Thon M."/>
            <person name="De vries R.P."/>
            <person name="Wiebenga A."/>
            <person name="Yadav J.S."/>
            <person name="Braun E.L."/>
            <person name="Baker S."/>
            <person name="Garre V."/>
            <person name="Horwitz B."/>
            <person name="Torres-Martinez S."/>
            <person name="Idnurm A."/>
            <person name="Herrera-Estrella A."/>
            <person name="Gabaldon T."/>
            <person name="Grigoriev I.V."/>
        </authorList>
    </citation>
    <scope>NUCLEOTIDE SEQUENCE [LARGE SCALE GENOMIC DNA]</scope>
    <source>
        <strain evidence="3">NRRL 1555(-)</strain>
    </source>
</reference>
<dbReference type="RefSeq" id="XP_018298125.1">
    <property type="nucleotide sequence ID" value="XM_018430331.1"/>
</dbReference>
<proteinExistence type="predicted"/>
<dbReference type="GeneID" id="28991237"/>
<dbReference type="AlphaFoldDB" id="A0A162YDN3"/>
<evidence type="ECO:0000313" key="3">
    <source>
        <dbReference type="Proteomes" id="UP000077315"/>
    </source>
</evidence>
<protein>
    <submittedName>
        <fullName evidence="2">Uncharacterized protein</fullName>
    </submittedName>
</protein>
<feature type="region of interest" description="Disordered" evidence="1">
    <location>
        <begin position="125"/>
        <end position="157"/>
    </location>
</feature>
<feature type="region of interest" description="Disordered" evidence="1">
    <location>
        <begin position="1"/>
        <end position="29"/>
    </location>
</feature>
<organism evidence="2 3">
    <name type="scientific">Phycomyces blakesleeanus (strain ATCC 8743b / DSM 1359 / FGSC 10004 / NBRC 33097 / NRRL 1555)</name>
    <dbReference type="NCBI Taxonomy" id="763407"/>
    <lineage>
        <taxon>Eukaryota</taxon>
        <taxon>Fungi</taxon>
        <taxon>Fungi incertae sedis</taxon>
        <taxon>Mucoromycota</taxon>
        <taxon>Mucoromycotina</taxon>
        <taxon>Mucoromycetes</taxon>
        <taxon>Mucorales</taxon>
        <taxon>Phycomycetaceae</taxon>
        <taxon>Phycomyces</taxon>
    </lineage>
</organism>
<name>A0A162YDN3_PHYB8</name>
<accession>A0A162YDN3</accession>